<evidence type="ECO:0000256" key="2">
    <source>
        <dbReference type="PROSITE-ProRule" id="PRU00284"/>
    </source>
</evidence>
<dbReference type="SUPFAM" id="SSF58104">
    <property type="entry name" value="Methyl-accepting chemotaxis protein (MCP) signaling domain"/>
    <property type="match status" value="1"/>
</dbReference>
<dbReference type="RefSeq" id="WP_071613545.1">
    <property type="nucleotide sequence ID" value="NZ_CP015756.1"/>
</dbReference>
<feature type="domain" description="Methyl-accepting transducer" evidence="3">
    <location>
        <begin position="141"/>
        <end position="277"/>
    </location>
</feature>
<dbReference type="Pfam" id="PF00015">
    <property type="entry name" value="MCPsignal"/>
    <property type="match status" value="1"/>
</dbReference>
<protein>
    <submittedName>
        <fullName evidence="4">Chemotaxis protein</fullName>
    </submittedName>
</protein>
<dbReference type="PROSITE" id="PS50111">
    <property type="entry name" value="CHEMOTAXIS_TRANSDUC_2"/>
    <property type="match status" value="1"/>
</dbReference>
<evidence type="ECO:0000313" key="4">
    <source>
        <dbReference type="EMBL" id="APC41250.1"/>
    </source>
</evidence>
<evidence type="ECO:0000313" key="5">
    <source>
        <dbReference type="Proteomes" id="UP000182569"/>
    </source>
</evidence>
<organism evidence="4 5">
    <name type="scientific">Clostridium estertheticum subsp. estertheticum</name>
    <dbReference type="NCBI Taxonomy" id="1552"/>
    <lineage>
        <taxon>Bacteria</taxon>
        <taxon>Bacillati</taxon>
        <taxon>Bacillota</taxon>
        <taxon>Clostridia</taxon>
        <taxon>Eubacteriales</taxon>
        <taxon>Clostridiaceae</taxon>
        <taxon>Clostridium</taxon>
    </lineage>
</organism>
<dbReference type="GO" id="GO:0016020">
    <property type="term" value="C:membrane"/>
    <property type="evidence" value="ECO:0007669"/>
    <property type="project" value="InterPro"/>
</dbReference>
<sequence length="277" mass="30629">MINTIEDNKLLQSFYNLMPYFQHYFEDELVFTISNTEKFLLVQDCKNLKMSSKTGDAIPVGCAADICLKEKKPISVIVPKNVFGVPLKTMAVPVFENDKISGTMIIGMSLSKKEKMSNLSNTLSDSLSQISTNLFDMTSGIQKIAETNSGIQKFIEITKDNSKKTDEVLSFIEGIAKQTNLLGLNAAIESARAGEFGKGFSVVSNEIRKLSQSTKESAKQINSMLNTIQDSINEIYLRFNDSNLILDNQSSGLEEITATVQELNSTATILNEFASKM</sequence>
<dbReference type="InterPro" id="IPR004089">
    <property type="entry name" value="MCPsignal_dom"/>
</dbReference>
<proteinExistence type="predicted"/>
<dbReference type="PANTHER" id="PTHR32089:SF112">
    <property type="entry name" value="LYSOZYME-LIKE PROTEIN-RELATED"/>
    <property type="match status" value="1"/>
</dbReference>
<keyword evidence="1 2" id="KW-0807">Transducer</keyword>
<accession>A0A1J0GIM1</accession>
<dbReference type="EMBL" id="CP015756">
    <property type="protein sequence ID" value="APC41250.1"/>
    <property type="molecule type" value="Genomic_DNA"/>
</dbReference>
<dbReference type="GO" id="GO:0007165">
    <property type="term" value="P:signal transduction"/>
    <property type="evidence" value="ECO:0007669"/>
    <property type="project" value="UniProtKB-KW"/>
</dbReference>
<gene>
    <name evidence="4" type="ORF">A7L45_14775</name>
</gene>
<dbReference type="PANTHER" id="PTHR32089">
    <property type="entry name" value="METHYL-ACCEPTING CHEMOTAXIS PROTEIN MCPB"/>
    <property type="match status" value="1"/>
</dbReference>
<evidence type="ECO:0000259" key="3">
    <source>
        <dbReference type="PROSITE" id="PS50111"/>
    </source>
</evidence>
<dbReference type="SMART" id="SM00283">
    <property type="entry name" value="MA"/>
    <property type="match status" value="1"/>
</dbReference>
<evidence type="ECO:0000256" key="1">
    <source>
        <dbReference type="ARBA" id="ARBA00023224"/>
    </source>
</evidence>
<dbReference type="OrthoDB" id="9807021at2"/>
<dbReference type="Proteomes" id="UP000182569">
    <property type="component" value="Chromosome"/>
</dbReference>
<dbReference type="KEGG" id="ceu:A7L45_14775"/>
<dbReference type="Gene3D" id="1.10.287.950">
    <property type="entry name" value="Methyl-accepting chemotaxis protein"/>
    <property type="match status" value="1"/>
</dbReference>
<name>A0A1J0GIM1_9CLOT</name>
<dbReference type="AlphaFoldDB" id="A0A1J0GIM1"/>
<dbReference type="STRING" id="1552.A7L45_14775"/>
<keyword evidence="5" id="KW-1185">Reference proteome</keyword>
<reference evidence="5" key="1">
    <citation type="journal article" date="2016" name="Front. Microbiol.">
        <title>Complete Genome Sequence of Clostridium estertheticum DSM 8809, a Microbe Identified in Spoiled Vacuum Packed Beef.</title>
        <authorList>
            <person name="Yu Z."/>
            <person name="Gunn L."/>
            <person name="Brennan E."/>
            <person name="Reid R."/>
            <person name="Wall P.G."/>
            <person name="Gaora O.P."/>
            <person name="Hurley D."/>
            <person name="Bolton D."/>
            <person name="Fanning S."/>
        </authorList>
    </citation>
    <scope>NUCLEOTIDE SEQUENCE [LARGE SCALE GENOMIC DNA]</scope>
    <source>
        <strain evidence="5">DSM 8809</strain>
    </source>
</reference>